<dbReference type="GO" id="GO:0005576">
    <property type="term" value="C:extracellular region"/>
    <property type="evidence" value="ECO:0007669"/>
    <property type="project" value="TreeGrafter"/>
</dbReference>
<reference evidence="4" key="1">
    <citation type="submission" date="2014-02" db="EMBL/GenBank/DDBJ databases">
        <title>Expanding our view of genomic diversity in Candidatus Accumulibacter clades.</title>
        <authorList>
            <person name="Skennerton C.T."/>
            <person name="Barr J.J."/>
            <person name="Slater F.R."/>
            <person name="Bond P.L."/>
            <person name="Tyson G.W."/>
        </authorList>
    </citation>
    <scope>NUCLEOTIDE SEQUENCE [LARGE SCALE GENOMIC DNA]</scope>
</reference>
<dbReference type="GO" id="GO:0046872">
    <property type="term" value="F:metal ion binding"/>
    <property type="evidence" value="ECO:0007669"/>
    <property type="project" value="UniProtKB-KW"/>
</dbReference>
<dbReference type="GO" id="GO:0046514">
    <property type="term" value="P:ceramide catabolic process"/>
    <property type="evidence" value="ECO:0007669"/>
    <property type="project" value="InterPro"/>
</dbReference>
<feature type="domain" description="Neutral/alkaline non-lysosomal ceramidase N-terminal" evidence="3">
    <location>
        <begin position="1014"/>
        <end position="1106"/>
    </location>
</feature>
<comment type="cofactor">
    <cofactor evidence="2">
        <name>Zn(2+)</name>
        <dbReference type="ChEBI" id="CHEBI:29105"/>
    </cofactor>
    <text evidence="2">Binds 1 zinc ion per subunit.</text>
</comment>
<dbReference type="GO" id="GO:0016020">
    <property type="term" value="C:membrane"/>
    <property type="evidence" value="ECO:0007669"/>
    <property type="project" value="GOC"/>
</dbReference>
<dbReference type="EC" id="3.5.1.23" evidence="4"/>
<evidence type="ECO:0000256" key="1">
    <source>
        <dbReference type="PIRSR" id="PIRSR606823-1"/>
    </source>
</evidence>
<dbReference type="InterPro" id="IPR006823">
    <property type="entry name" value="Ceramidase_alk"/>
</dbReference>
<evidence type="ECO:0000259" key="3">
    <source>
        <dbReference type="Pfam" id="PF04734"/>
    </source>
</evidence>
<evidence type="ECO:0000313" key="4">
    <source>
        <dbReference type="EMBL" id="EXI90160.1"/>
    </source>
</evidence>
<dbReference type="PATRIC" id="fig|1454004.3.peg.1124"/>
<keyword evidence="5" id="KW-1185">Reference proteome</keyword>
<dbReference type="GO" id="GO:0046512">
    <property type="term" value="P:sphingosine biosynthetic process"/>
    <property type="evidence" value="ECO:0007669"/>
    <property type="project" value="TreeGrafter"/>
</dbReference>
<keyword evidence="2" id="KW-0862">Zinc</keyword>
<proteinExistence type="predicted"/>
<dbReference type="PANTHER" id="PTHR12670:SF1">
    <property type="entry name" value="NEUTRAL CERAMIDASE"/>
    <property type="match status" value="1"/>
</dbReference>
<feature type="binding site" evidence="2">
    <location>
        <position position="573"/>
    </location>
    <ligand>
        <name>Zn(2+)</name>
        <dbReference type="ChEBI" id="CHEBI:29105"/>
    </ligand>
</feature>
<name>A0A011QMA3_ACCRE</name>
<dbReference type="InterPro" id="IPR031329">
    <property type="entry name" value="NEUT/ALK_ceramidase_N"/>
</dbReference>
<evidence type="ECO:0000256" key="2">
    <source>
        <dbReference type="PIRSR" id="PIRSR606823-2"/>
    </source>
</evidence>
<dbReference type="GO" id="GO:0042759">
    <property type="term" value="P:long-chain fatty acid biosynthetic process"/>
    <property type="evidence" value="ECO:0007669"/>
    <property type="project" value="TreeGrafter"/>
</dbReference>
<comment type="caution">
    <text evidence="4">The sequence shown here is derived from an EMBL/GenBank/DDBJ whole genome shotgun (WGS) entry which is preliminary data.</text>
</comment>
<feature type="active site" description="Nucleophile" evidence="1">
    <location>
        <position position="739"/>
    </location>
</feature>
<dbReference type="eggNOG" id="ENOG502Z84X">
    <property type="taxonomic scope" value="Bacteria"/>
</dbReference>
<keyword evidence="2" id="KW-0479">Metal-binding</keyword>
<dbReference type="EMBL" id="JEMY01000009">
    <property type="protein sequence ID" value="EXI90160.1"/>
    <property type="molecule type" value="Genomic_DNA"/>
</dbReference>
<dbReference type="GO" id="GO:0017040">
    <property type="term" value="F:N-acylsphingosine amidohydrolase activity"/>
    <property type="evidence" value="ECO:0007669"/>
    <property type="project" value="UniProtKB-EC"/>
</dbReference>
<dbReference type="PANTHER" id="PTHR12670">
    <property type="entry name" value="CERAMIDASE"/>
    <property type="match status" value="1"/>
</dbReference>
<dbReference type="Pfam" id="PF04734">
    <property type="entry name" value="Ceramidase_alk"/>
    <property type="match status" value="2"/>
</dbReference>
<keyword evidence="4" id="KW-0378">Hydrolase</keyword>
<feature type="binding site" evidence="2">
    <location>
        <position position="1041"/>
    </location>
    <ligand>
        <name>Zn(2+)</name>
        <dbReference type="ChEBI" id="CHEBI:29105"/>
    </ligand>
</feature>
<dbReference type="STRING" id="1454004.AW11_01068"/>
<feature type="binding site" evidence="2">
    <location>
        <position position="688"/>
    </location>
    <ligand>
        <name>Zn(2+)</name>
        <dbReference type="ChEBI" id="CHEBI:29105"/>
    </ligand>
</feature>
<feature type="binding site" evidence="2">
    <location>
        <position position="1077"/>
    </location>
    <ligand>
        <name>Zn(2+)</name>
        <dbReference type="ChEBI" id="CHEBI:29105"/>
    </ligand>
</feature>
<dbReference type="Proteomes" id="UP000022141">
    <property type="component" value="Unassembled WGS sequence"/>
</dbReference>
<feature type="domain" description="Neutral/alkaline non-lysosomal ceramidase N-terminal" evidence="3">
    <location>
        <begin position="472"/>
        <end position="863"/>
    </location>
</feature>
<gene>
    <name evidence="4" type="ORF">AW11_01068</name>
</gene>
<dbReference type="AlphaFoldDB" id="A0A011QMA3"/>
<sequence length="1144" mass="121878">MPTPVMPTDLKLAVNAFMANHRAQLALAESKAQLSELGAFGRSLRLSGNVQSPLAEQQQGARTALEWMMKVPAALLDNDAAPLVEPASLNLKAAHLAVQDGLQVLTLGVKALLGAGTPPAGKAPQALLQLAFGADAASIALRRPLLDRKAPGLPPAPGLDRPGLAGLPDIDRLVREGTLRELVRTFAECGYAAQMERDWVDHVLPFARVTRLKADPPCAGGQLHISYERFGLQPPAIDQVADIVVSLPTRNGCTHVSLRQLDPDFFDPRRWRDAGTLALPLPADVVGGAVGFFSLPPPFASGGPCSGGSLAAAAGMFQSVMAKHAGDAYALQFAQQVVDLANRAEAGRHRPLPCAVLQRDRLNLLSAGAAIINGFVVVEQGNVHPRGSVTLEWSTFNAQRVEIFARDVAGSENEHQLPPVGALLAPHGRIVLPVPCTRRWEAEYVLLASNDNGCTAQPAQATVRLQSGFSDYRVGCARASVTDRRKGLGMAGFAYKRQTTSGDVLSEQFARAFVVEENSAAANRQRLIMVAADIWTCTQIVKREVIRRVNERFNRPANDPVVSMDNLLIAGTHTHAGPGGYSEYLLYNLTVGGFEQGVFETIVTGISDAVTHALTVTTPGRIYINAAELPDVGANRSFAAYQRNPEYAAGAGPEQWTDREMLLLKFVVDEDNRGRQRPIGALNWHAVHPTSLGQFNRRISGDSKGHAELAFEADIQNRPDWRGGSFVAAFGNGCAGDVSGNLELDAQGNETSFKPLGGELVLLDVLPPMLGKEAPDGGVFPPLLRAPDAWTRDQERMRLLGDRQYQHAIKLFDKATTELTGPLACTSLFLDMARGIPIIGLPGERTWAAALGVSFGAGSTADSIAYATVGPLDIDAAIVEGMTRAEFTSGGIQAWSTGLFLLGTQAPALALALWSGIVPAGPALSVLLQAIALMPGMPLARSYFFARLAPLLLPGEANAQRPVVPGKVTEWEMPMPDSLDAAFVTGHGDKPVMFPVGLSKLRSRPEAGGAWTSVDCPMVPNVVPLQLLRIGSLAVAAVPAEFTATSGRRLKQRLHQAFAGELSHVAVSNYSNGYSGYVATREEYGAQHYEGASTLYGPHTLDAYLQTFAALAVRLQGGNVPIFGASAPFVAPAIYRRQGAANTP</sequence>
<accession>A0A011QMA3</accession>
<protein>
    <submittedName>
        <fullName evidence="4">Neutral ceramidase</fullName>
        <ecNumber evidence="4">3.5.1.23</ecNumber>
    </submittedName>
</protein>
<organism evidence="4 5">
    <name type="scientific">Accumulibacter regalis</name>
    <dbReference type="NCBI Taxonomy" id="522306"/>
    <lineage>
        <taxon>Bacteria</taxon>
        <taxon>Pseudomonadati</taxon>
        <taxon>Pseudomonadota</taxon>
        <taxon>Betaproteobacteria</taxon>
        <taxon>Candidatus Accumulibacter</taxon>
    </lineage>
</organism>
<evidence type="ECO:0000313" key="5">
    <source>
        <dbReference type="Proteomes" id="UP000022141"/>
    </source>
</evidence>